<dbReference type="EMBL" id="MUNK01000095">
    <property type="protein sequence ID" value="OTA32370.1"/>
    <property type="molecule type" value="Genomic_DNA"/>
</dbReference>
<sequence>MKTSLLTTSLLLASGMKTISALPTATDAAVQAEGVLAPAAVADKMVTSSSTPAALEMEKRTFNPLRGCWKHHCNPPLDKCQKRCDRDNPKKLDKEYHQNKQERNSCKDQCYYLLSGDGNWQEMGLQDAHKQALKDAEEEKEDEKIEGK</sequence>
<proteinExistence type="predicted"/>
<dbReference type="Proteomes" id="UP000194280">
    <property type="component" value="Unassembled WGS sequence"/>
</dbReference>
<dbReference type="VEuPathDB" id="FungiDB:BTJ68_07973"/>
<evidence type="ECO:0000256" key="1">
    <source>
        <dbReference type="SAM" id="SignalP"/>
    </source>
</evidence>
<evidence type="ECO:0008006" key="4">
    <source>
        <dbReference type="Google" id="ProtNLM"/>
    </source>
</evidence>
<keyword evidence="1" id="KW-0732">Signal</keyword>
<gene>
    <name evidence="2" type="ORF">BTJ68_07973</name>
</gene>
<evidence type="ECO:0000313" key="2">
    <source>
        <dbReference type="EMBL" id="OTA32370.1"/>
    </source>
</evidence>
<protein>
    <recommendedName>
        <fullName evidence="4">Secreted protein</fullName>
    </recommendedName>
</protein>
<keyword evidence="3" id="KW-1185">Reference proteome</keyword>
<comment type="caution">
    <text evidence="2">The sequence shown here is derived from an EMBL/GenBank/DDBJ whole genome shotgun (WGS) entry which is preliminary data.</text>
</comment>
<evidence type="ECO:0000313" key="3">
    <source>
        <dbReference type="Proteomes" id="UP000194280"/>
    </source>
</evidence>
<accession>A0A1Z5T8Q4</accession>
<feature type="chain" id="PRO_5012871127" description="Secreted protein" evidence="1">
    <location>
        <begin position="22"/>
        <end position="148"/>
    </location>
</feature>
<dbReference type="AlphaFoldDB" id="A0A1Z5T8Q4"/>
<dbReference type="InParanoid" id="A0A1Z5T8Q4"/>
<feature type="signal peptide" evidence="1">
    <location>
        <begin position="1"/>
        <end position="21"/>
    </location>
</feature>
<organism evidence="2 3">
    <name type="scientific">Hortaea werneckii EXF-2000</name>
    <dbReference type="NCBI Taxonomy" id="1157616"/>
    <lineage>
        <taxon>Eukaryota</taxon>
        <taxon>Fungi</taxon>
        <taxon>Dikarya</taxon>
        <taxon>Ascomycota</taxon>
        <taxon>Pezizomycotina</taxon>
        <taxon>Dothideomycetes</taxon>
        <taxon>Dothideomycetidae</taxon>
        <taxon>Mycosphaerellales</taxon>
        <taxon>Teratosphaeriaceae</taxon>
        <taxon>Hortaea</taxon>
    </lineage>
</organism>
<dbReference type="OrthoDB" id="3903840at2759"/>
<reference evidence="2 3" key="1">
    <citation type="submission" date="2017-01" db="EMBL/GenBank/DDBJ databases">
        <title>The recent genome duplication of the halophilic yeast Hortaea werneckii: insights from long-read sequencing.</title>
        <authorList>
            <person name="Sinha S."/>
            <person name="Flibotte S."/>
            <person name="Neira M."/>
            <person name="Lenassi M."/>
            <person name="Gostincar C."/>
            <person name="Stajich J.E."/>
            <person name="Nislow C.E."/>
        </authorList>
    </citation>
    <scope>NUCLEOTIDE SEQUENCE [LARGE SCALE GENOMIC DNA]</scope>
    <source>
        <strain evidence="2 3">EXF-2000</strain>
    </source>
</reference>
<name>A0A1Z5T8Q4_HORWE</name>